<feature type="domain" description="CCHC-type" evidence="3">
    <location>
        <begin position="420"/>
        <end position="434"/>
    </location>
</feature>
<feature type="compositionally biased region" description="Polar residues" evidence="2">
    <location>
        <begin position="365"/>
        <end position="386"/>
    </location>
</feature>
<feature type="compositionally biased region" description="Low complexity" evidence="2">
    <location>
        <begin position="330"/>
        <end position="345"/>
    </location>
</feature>
<reference evidence="4" key="1">
    <citation type="journal article" date="2019" name="Science">
        <title>Mutation of a bHLH transcription factor allowed almond domestication.</title>
        <authorList>
            <person name="Sanchez-Perez R."/>
            <person name="Pavan S."/>
            <person name="Mazzeo R."/>
            <person name="Moldovan C."/>
            <person name="Aiese Cigliano R."/>
            <person name="Del Cueto J."/>
            <person name="Ricciardi F."/>
            <person name="Lotti C."/>
            <person name="Ricciardi L."/>
            <person name="Dicenta F."/>
            <person name="Lopez-Marques R.L."/>
            <person name="Lindberg Moller B."/>
        </authorList>
    </citation>
    <scope>NUCLEOTIDE SEQUENCE</scope>
</reference>
<dbReference type="PANTHER" id="PTHR34482:SF36">
    <property type="entry name" value="RETROTRANSPOSON GAG DOMAIN-CONTAINING PROTEIN"/>
    <property type="match status" value="1"/>
</dbReference>
<organism evidence="4">
    <name type="scientific">Prunus dulcis</name>
    <name type="common">Almond</name>
    <name type="synonym">Amygdalus dulcis</name>
    <dbReference type="NCBI Taxonomy" id="3755"/>
    <lineage>
        <taxon>Eukaryota</taxon>
        <taxon>Viridiplantae</taxon>
        <taxon>Streptophyta</taxon>
        <taxon>Embryophyta</taxon>
        <taxon>Tracheophyta</taxon>
        <taxon>Spermatophyta</taxon>
        <taxon>Magnoliopsida</taxon>
        <taxon>eudicotyledons</taxon>
        <taxon>Gunneridae</taxon>
        <taxon>Pentapetalae</taxon>
        <taxon>rosids</taxon>
        <taxon>fabids</taxon>
        <taxon>Rosales</taxon>
        <taxon>Rosaceae</taxon>
        <taxon>Amygdaloideae</taxon>
        <taxon>Amygdaleae</taxon>
        <taxon>Prunus</taxon>
    </lineage>
</organism>
<dbReference type="InterPro" id="IPR005162">
    <property type="entry name" value="Retrotrans_gag_dom"/>
</dbReference>
<feature type="compositionally biased region" description="Low complexity" evidence="2">
    <location>
        <begin position="455"/>
        <end position="482"/>
    </location>
</feature>
<dbReference type="InterPro" id="IPR036875">
    <property type="entry name" value="Znf_CCHC_sf"/>
</dbReference>
<feature type="compositionally biased region" description="Low complexity" evidence="2">
    <location>
        <begin position="353"/>
        <end position="364"/>
    </location>
</feature>
<feature type="domain" description="CCHC-type" evidence="3">
    <location>
        <begin position="390"/>
        <end position="405"/>
    </location>
</feature>
<feature type="non-terminal residue" evidence="4">
    <location>
        <position position="525"/>
    </location>
</feature>
<evidence type="ECO:0000256" key="2">
    <source>
        <dbReference type="SAM" id="MobiDB-lite"/>
    </source>
</evidence>
<feature type="non-terminal residue" evidence="4">
    <location>
        <position position="1"/>
    </location>
</feature>
<dbReference type="PANTHER" id="PTHR34482">
    <property type="entry name" value="DNA DAMAGE-INDUCIBLE PROTEIN 1-LIKE"/>
    <property type="match status" value="1"/>
</dbReference>
<name>A0A5H2XXZ7_PRUDU</name>
<evidence type="ECO:0000313" key="4">
    <source>
        <dbReference type="EMBL" id="BBN68661.1"/>
    </source>
</evidence>
<dbReference type="Pfam" id="PF00098">
    <property type="entry name" value="zf-CCHC"/>
    <property type="match status" value="2"/>
</dbReference>
<dbReference type="Gene3D" id="4.10.60.10">
    <property type="entry name" value="Zinc finger, CCHC-type"/>
    <property type="match status" value="1"/>
</dbReference>
<dbReference type="GO" id="GO:0003676">
    <property type="term" value="F:nucleic acid binding"/>
    <property type="evidence" value="ECO:0007669"/>
    <property type="project" value="InterPro"/>
</dbReference>
<dbReference type="SMART" id="SM00343">
    <property type="entry name" value="ZnF_C2HC"/>
    <property type="match status" value="2"/>
</dbReference>
<protein>
    <submittedName>
        <fullName evidence="4">Cold shock domain protein 1</fullName>
    </submittedName>
</protein>
<keyword evidence="1" id="KW-0862">Zinc</keyword>
<keyword evidence="1" id="KW-0479">Metal-binding</keyword>
<proteinExistence type="predicted"/>
<evidence type="ECO:0000259" key="3">
    <source>
        <dbReference type="PROSITE" id="PS50158"/>
    </source>
</evidence>
<dbReference type="Pfam" id="PF03732">
    <property type="entry name" value="Retrotrans_gag"/>
    <property type="match status" value="1"/>
</dbReference>
<dbReference type="SUPFAM" id="SSF57756">
    <property type="entry name" value="Retrovirus zinc finger-like domains"/>
    <property type="match status" value="1"/>
</dbReference>
<dbReference type="InterPro" id="IPR001878">
    <property type="entry name" value="Znf_CCHC"/>
</dbReference>
<dbReference type="PROSITE" id="PS50158">
    <property type="entry name" value="ZF_CCHC"/>
    <property type="match status" value="2"/>
</dbReference>
<gene>
    <name evidence="4" type="ORF">Prudu_517S000200</name>
</gene>
<dbReference type="GO" id="GO:0008270">
    <property type="term" value="F:zinc ion binding"/>
    <property type="evidence" value="ECO:0007669"/>
    <property type="project" value="UniProtKB-KW"/>
</dbReference>
<feature type="region of interest" description="Disordered" evidence="2">
    <location>
        <begin position="309"/>
        <end position="387"/>
    </location>
</feature>
<feature type="region of interest" description="Disordered" evidence="2">
    <location>
        <begin position="446"/>
        <end position="499"/>
    </location>
</feature>
<dbReference type="AlphaFoldDB" id="A0A5H2XXZ7"/>
<keyword evidence="1" id="KW-0863">Zinc-finger</keyword>
<dbReference type="EMBL" id="AP020854">
    <property type="protein sequence ID" value="BBN68661.1"/>
    <property type="molecule type" value="Genomic_DNA"/>
</dbReference>
<evidence type="ECO:0000256" key="1">
    <source>
        <dbReference type="PROSITE-ProRule" id="PRU00047"/>
    </source>
</evidence>
<accession>A0A5H2XXZ7</accession>
<sequence>PATAGPETVPIDPLALPIKPAVFPVGNHESGRARLVRTGTVRRRAAASAAQIRRDFYTINGSYLERCFDCTYSAGRTLTWSGSVGLSGRLCQIFGRKSRVLISGPGIGMMSEQRRESCRLAELEQEAAVRDGGRILHLHLRHPLLHHQCLRLHHPHLQEIIFGYETCAQPVYSHNGYSLTGKARVRLATFLLKGNAYHWWKAVKRGYENPAAINWEEFQRIFSEQFYPPSYRHAKKSEFLYLKQGSMSVMEYEHKFNELSRFAPELVATEEDRCRRFEEGLWWDIQAVVTANTYPNMRALAQAAERVSRKLGGNVGRRRRDTPGVGGPSQGPSKRGGSSSSSASGGWSGGRGSSSSSGRSGSRPAWTQYSGPQSTASTARTPSRHTGVTCFNCGQVGHIAKDCTSYTQGGGPSQSSSLTCYFCGQVGHTKRSCPIILQTNTAIQGTGAQQGQGSMGQNQNQGGVSSSAAGSSSSRAPSSSRGRSGGQARGQPGRSTTQARVFSMTQQEAYATPDVITGETLPNFW</sequence>